<dbReference type="Proteomes" id="UP001172673">
    <property type="component" value="Unassembled WGS sequence"/>
</dbReference>
<sequence>MYHQPKSPRSEPMLAPSPSSAVPLYHYGKATDHITYAPLYADQSPHAYGNPRPPSTPRRGRLLDWGTEIIAWIISFAGTAAVIIVLRMYNDRPLSDWPHGIAFNAVISILALVYKASLLAVTASCISQLKWTRFAKRERNLIELDLFDAASRGARGSLRMIFTPALWHLALLGAVVTVVAVAVGPFTQQAITYPLRTVDVSRATIPRTQTYQNIAPGGIQALKDIPLTMKAAAYNGLFAATSAQTRSTLPAQCSTGNCTFPPYSSLAICTKCANITQMVARNDCSVVPPFGTQCTNYTLPNDLVLNGHGELINSSTSTLSNTKILDSYGSNLANISFLLSQSAIASTPDDIRAYECSIYFCLQKYQSSFNNGDSDRQYMPDIPGSAYSAVDHNITAPPGFVAANEQANFSVGEYSFGAVGHYLGTLLTGYASGDIGEASYTSDAINAIYNSLSSDSNGTSIIQALATSMTADLRTNSGAQFNIAVAPGTATQDVTYIHVRWIWLALPLTLQALGVLLLGITITLSLRNRTPVWKSSLLAALFLGPSSNAPGRPGLQHSVPAFSNNIPFAVPTQKEMEERARTMRVRLSPDESGGLRLQ</sequence>
<comment type="caution">
    <text evidence="2">The sequence shown here is derived from an EMBL/GenBank/DDBJ whole genome shotgun (WGS) entry which is preliminary data.</text>
</comment>
<dbReference type="AlphaFoldDB" id="A0AA38UE32"/>
<gene>
    <name evidence="2" type="ORF">H2200_013282</name>
</gene>
<keyword evidence="3" id="KW-1185">Reference proteome</keyword>
<dbReference type="Pfam" id="PF11374">
    <property type="entry name" value="DUF3176"/>
    <property type="match status" value="1"/>
</dbReference>
<reference evidence="2" key="1">
    <citation type="submission" date="2022-10" db="EMBL/GenBank/DDBJ databases">
        <title>Culturing micro-colonial fungi from biological soil crusts in the Mojave desert and describing Neophaeococcomyces mojavensis, and introducing the new genera and species Taxawa tesnikishii.</title>
        <authorList>
            <person name="Kurbessoian T."/>
            <person name="Stajich J.E."/>
        </authorList>
    </citation>
    <scope>NUCLEOTIDE SEQUENCE</scope>
    <source>
        <strain evidence="2">TK_41</strain>
    </source>
</reference>
<feature type="transmembrane region" description="Helical" evidence="1">
    <location>
        <begin position="69"/>
        <end position="89"/>
    </location>
</feature>
<dbReference type="EMBL" id="JAPDRK010000028">
    <property type="protein sequence ID" value="KAJ9602162.1"/>
    <property type="molecule type" value="Genomic_DNA"/>
</dbReference>
<name>A0AA38UE32_9EURO</name>
<evidence type="ECO:0000313" key="2">
    <source>
        <dbReference type="EMBL" id="KAJ9602162.1"/>
    </source>
</evidence>
<feature type="transmembrane region" description="Helical" evidence="1">
    <location>
        <begin position="101"/>
        <end position="129"/>
    </location>
</feature>
<keyword evidence="1" id="KW-0812">Transmembrane</keyword>
<protein>
    <submittedName>
        <fullName evidence="2">Uncharacterized protein</fullName>
    </submittedName>
</protein>
<keyword evidence="1" id="KW-1133">Transmembrane helix</keyword>
<dbReference type="PANTHER" id="PTHR35394">
    <property type="entry name" value="DUF3176 DOMAIN-CONTAINING PROTEIN"/>
    <property type="match status" value="1"/>
</dbReference>
<dbReference type="PANTHER" id="PTHR35394:SF6">
    <property type="entry name" value="DUF3176 DOMAIN-CONTAINING PROTEIN"/>
    <property type="match status" value="1"/>
</dbReference>
<organism evidence="2 3">
    <name type="scientific">Cladophialophora chaetospira</name>
    <dbReference type="NCBI Taxonomy" id="386627"/>
    <lineage>
        <taxon>Eukaryota</taxon>
        <taxon>Fungi</taxon>
        <taxon>Dikarya</taxon>
        <taxon>Ascomycota</taxon>
        <taxon>Pezizomycotina</taxon>
        <taxon>Eurotiomycetes</taxon>
        <taxon>Chaetothyriomycetidae</taxon>
        <taxon>Chaetothyriales</taxon>
        <taxon>Herpotrichiellaceae</taxon>
        <taxon>Cladophialophora</taxon>
    </lineage>
</organism>
<accession>A0AA38UE32</accession>
<feature type="transmembrane region" description="Helical" evidence="1">
    <location>
        <begin position="501"/>
        <end position="526"/>
    </location>
</feature>
<dbReference type="InterPro" id="IPR021514">
    <property type="entry name" value="DUF3176"/>
</dbReference>
<keyword evidence="1" id="KW-0472">Membrane</keyword>
<evidence type="ECO:0000313" key="3">
    <source>
        <dbReference type="Proteomes" id="UP001172673"/>
    </source>
</evidence>
<evidence type="ECO:0000256" key="1">
    <source>
        <dbReference type="SAM" id="Phobius"/>
    </source>
</evidence>
<proteinExistence type="predicted"/>
<feature type="transmembrane region" description="Helical" evidence="1">
    <location>
        <begin position="165"/>
        <end position="186"/>
    </location>
</feature>